<feature type="transmembrane region" description="Helical" evidence="8">
    <location>
        <begin position="162"/>
        <end position="183"/>
    </location>
</feature>
<feature type="transmembrane region" description="Helical" evidence="8">
    <location>
        <begin position="396"/>
        <end position="417"/>
    </location>
</feature>
<evidence type="ECO:0000256" key="2">
    <source>
        <dbReference type="ARBA" id="ARBA00008537"/>
    </source>
</evidence>
<feature type="transmembrane region" description="Helical" evidence="8">
    <location>
        <begin position="437"/>
        <end position="456"/>
    </location>
</feature>
<dbReference type="Gene3D" id="1.20.1720.10">
    <property type="entry name" value="Multidrug resistance protein D"/>
    <property type="match status" value="1"/>
</dbReference>
<evidence type="ECO:0000256" key="5">
    <source>
        <dbReference type="ARBA" id="ARBA00022692"/>
    </source>
</evidence>
<evidence type="ECO:0000256" key="7">
    <source>
        <dbReference type="ARBA" id="ARBA00023136"/>
    </source>
</evidence>
<dbReference type="InterPro" id="IPR011701">
    <property type="entry name" value="MFS"/>
</dbReference>
<proteinExistence type="inferred from homology"/>
<evidence type="ECO:0000313" key="10">
    <source>
        <dbReference type="EMBL" id="PWC00967.1"/>
    </source>
</evidence>
<dbReference type="CDD" id="cd17503">
    <property type="entry name" value="MFS_LmrB_MDR_like"/>
    <property type="match status" value="1"/>
</dbReference>
<comment type="subcellular location">
    <subcellularLocation>
        <location evidence="1">Cell membrane</location>
        <topology evidence="1">Multi-pass membrane protein</topology>
    </subcellularLocation>
</comment>
<keyword evidence="3" id="KW-0813">Transport</keyword>
<feature type="transmembrane region" description="Helical" evidence="8">
    <location>
        <begin position="73"/>
        <end position="91"/>
    </location>
</feature>
<evidence type="ECO:0000313" key="11">
    <source>
        <dbReference type="Proteomes" id="UP000244989"/>
    </source>
</evidence>
<dbReference type="KEGG" id="cyz:C3B44_10500"/>
<feature type="transmembrane region" description="Helical" evidence="8">
    <location>
        <begin position="333"/>
        <end position="350"/>
    </location>
</feature>
<dbReference type="PANTHER" id="PTHR42718">
    <property type="entry name" value="MAJOR FACILITATOR SUPERFAMILY MULTIDRUG TRANSPORTER MFSC"/>
    <property type="match status" value="1"/>
</dbReference>
<dbReference type="InterPro" id="IPR036259">
    <property type="entry name" value="MFS_trans_sf"/>
</dbReference>
<dbReference type="EMBL" id="QEEZ01000023">
    <property type="protein sequence ID" value="PWC00967.1"/>
    <property type="molecule type" value="Genomic_DNA"/>
</dbReference>
<dbReference type="PANTHER" id="PTHR42718:SF9">
    <property type="entry name" value="MAJOR FACILITATOR SUPERFAMILY MULTIDRUG TRANSPORTER MFSC"/>
    <property type="match status" value="1"/>
</dbReference>
<keyword evidence="5 8" id="KW-0812">Transmembrane</keyword>
<feature type="transmembrane region" description="Helical" evidence="8">
    <location>
        <begin position="356"/>
        <end position="375"/>
    </location>
</feature>
<accession>A0A2U1T4N4</accession>
<protein>
    <submittedName>
        <fullName evidence="10">MFS transporter</fullName>
    </submittedName>
</protein>
<dbReference type="OrthoDB" id="9812221at2"/>
<evidence type="ECO:0000256" key="3">
    <source>
        <dbReference type="ARBA" id="ARBA00022448"/>
    </source>
</evidence>
<dbReference type="PRINTS" id="PR01036">
    <property type="entry name" value="TCRTETB"/>
</dbReference>
<comment type="caution">
    <text evidence="10">The sequence shown here is derived from an EMBL/GenBank/DDBJ whole genome shotgun (WGS) entry which is preliminary data.</text>
</comment>
<feature type="transmembrane region" description="Helical" evidence="8">
    <location>
        <begin position="225"/>
        <end position="244"/>
    </location>
</feature>
<dbReference type="Pfam" id="PF07690">
    <property type="entry name" value="MFS_1"/>
    <property type="match status" value="1"/>
</dbReference>
<feature type="domain" description="Major facilitator superfamily (MFS) profile" evidence="9">
    <location>
        <begin position="8"/>
        <end position="461"/>
    </location>
</feature>
<feature type="transmembrane region" description="Helical" evidence="8">
    <location>
        <begin position="131"/>
        <end position="156"/>
    </location>
</feature>
<dbReference type="AlphaFoldDB" id="A0A2U1T4N4"/>
<gene>
    <name evidence="10" type="ORF">DF222_10020</name>
</gene>
<evidence type="ECO:0000256" key="4">
    <source>
        <dbReference type="ARBA" id="ARBA00022475"/>
    </source>
</evidence>
<feature type="transmembrane region" description="Helical" evidence="8">
    <location>
        <begin position="265"/>
        <end position="285"/>
    </location>
</feature>
<keyword evidence="11" id="KW-1185">Reference proteome</keyword>
<sequence>MTPETVLVLVSLLFTAFVMMVNETTLAVALPTIMEDFHVTAATAQWLLTGVMLTMAIILPTTGWMLDRFTTRQVYLAAISFFLLGTVVAALSPSFAVMLTGRVLQAVGTAIIMPLLMTVVMTVVPPTRRGMVMGIVSVVMAVGPALGPTIAGAILAVGDWHLIFWSLTPFVAAAGVIGMWKLRNVGEYGETPLDIPSVLLAAVAFGGLVYGLSSIGVIAAGAEGAGIALVLAVAGIIALVLFVLRQLRLTKTGRELLNLAPLKEWNFTVGLVGLLMLHIALLGTVATLPLYLQGALMTTALVAGLATLPGGIVESILSPISGWLFDKVGPRPLAVPGGIFLAVGLFLMATEDHETSVWLIVVHFIVVSIGLAFLFTPLMTTALGSLPQEIYSHGSAIFSALVQLAAASGTALMVAIFSYVSVTGGETPEAIADGANSAFLLAGFVSLVVILAALLFRPIPREKAKVEPVE</sequence>
<keyword evidence="4" id="KW-1003">Cell membrane</keyword>
<keyword evidence="7 8" id="KW-0472">Membrane</keyword>
<evidence type="ECO:0000259" key="9">
    <source>
        <dbReference type="PROSITE" id="PS50850"/>
    </source>
</evidence>
<dbReference type="InterPro" id="IPR020846">
    <property type="entry name" value="MFS_dom"/>
</dbReference>
<dbReference type="GO" id="GO:0022857">
    <property type="term" value="F:transmembrane transporter activity"/>
    <property type="evidence" value="ECO:0007669"/>
    <property type="project" value="InterPro"/>
</dbReference>
<dbReference type="PROSITE" id="PS50850">
    <property type="entry name" value="MFS"/>
    <property type="match status" value="1"/>
</dbReference>
<name>A0A2U1T4N4_9CORY</name>
<keyword evidence="6 8" id="KW-1133">Transmembrane helix</keyword>
<dbReference type="Gene3D" id="1.20.1250.20">
    <property type="entry name" value="MFS general substrate transporter like domains"/>
    <property type="match status" value="1"/>
</dbReference>
<dbReference type="InterPro" id="IPR004638">
    <property type="entry name" value="EmrB-like"/>
</dbReference>
<dbReference type="Proteomes" id="UP000244989">
    <property type="component" value="Unassembled WGS sequence"/>
</dbReference>
<feature type="transmembrane region" description="Helical" evidence="8">
    <location>
        <begin position="45"/>
        <end position="66"/>
    </location>
</feature>
<dbReference type="NCBIfam" id="TIGR00711">
    <property type="entry name" value="efflux_EmrB"/>
    <property type="match status" value="1"/>
</dbReference>
<organism evidence="10 11">
    <name type="scientific">Corynebacterium yudongzhengii</name>
    <dbReference type="NCBI Taxonomy" id="2080740"/>
    <lineage>
        <taxon>Bacteria</taxon>
        <taxon>Bacillati</taxon>
        <taxon>Actinomycetota</taxon>
        <taxon>Actinomycetes</taxon>
        <taxon>Mycobacteriales</taxon>
        <taxon>Corynebacteriaceae</taxon>
        <taxon>Corynebacterium</taxon>
    </lineage>
</organism>
<feature type="transmembrane region" description="Helical" evidence="8">
    <location>
        <begin position="103"/>
        <end position="124"/>
    </location>
</feature>
<dbReference type="SUPFAM" id="SSF103473">
    <property type="entry name" value="MFS general substrate transporter"/>
    <property type="match status" value="1"/>
</dbReference>
<evidence type="ECO:0000256" key="1">
    <source>
        <dbReference type="ARBA" id="ARBA00004651"/>
    </source>
</evidence>
<dbReference type="GO" id="GO:0005886">
    <property type="term" value="C:plasma membrane"/>
    <property type="evidence" value="ECO:0007669"/>
    <property type="project" value="UniProtKB-SubCell"/>
</dbReference>
<feature type="transmembrane region" description="Helical" evidence="8">
    <location>
        <begin position="195"/>
        <end position="219"/>
    </location>
</feature>
<evidence type="ECO:0000256" key="6">
    <source>
        <dbReference type="ARBA" id="ARBA00022989"/>
    </source>
</evidence>
<evidence type="ECO:0000256" key="8">
    <source>
        <dbReference type="SAM" id="Phobius"/>
    </source>
</evidence>
<reference evidence="11" key="1">
    <citation type="submission" date="2018-04" db="EMBL/GenBank/DDBJ databases">
        <authorList>
            <person name="Liu S."/>
            <person name="Wang Z."/>
            <person name="Li J."/>
        </authorList>
    </citation>
    <scope>NUCLEOTIDE SEQUENCE [LARGE SCALE GENOMIC DNA]</scope>
    <source>
        <strain evidence="11">2189</strain>
    </source>
</reference>
<comment type="similarity">
    <text evidence="2">Belongs to the major facilitator superfamily. EmrB family.</text>
</comment>